<accession>A0A1C4FF73</accession>
<keyword evidence="4" id="KW-1185">Reference proteome</keyword>
<name>A0A1C4FF73_9BACT</name>
<dbReference type="AlphaFoldDB" id="A0A1C4FF73"/>
<feature type="region of interest" description="Disordered" evidence="1">
    <location>
        <begin position="33"/>
        <end position="69"/>
    </location>
</feature>
<dbReference type="Proteomes" id="UP000242818">
    <property type="component" value="Unassembled WGS sequence"/>
</dbReference>
<organism evidence="3 4">
    <name type="scientific">Chitinophaga costaii</name>
    <dbReference type="NCBI Taxonomy" id="1335309"/>
    <lineage>
        <taxon>Bacteria</taxon>
        <taxon>Pseudomonadati</taxon>
        <taxon>Bacteroidota</taxon>
        <taxon>Chitinophagia</taxon>
        <taxon>Chitinophagales</taxon>
        <taxon>Chitinophagaceae</taxon>
        <taxon>Chitinophaga</taxon>
    </lineage>
</organism>
<dbReference type="RefSeq" id="WP_089714258.1">
    <property type="nucleotide sequence ID" value="NZ_FMAR01000014.1"/>
</dbReference>
<feature type="signal peptide" evidence="2">
    <location>
        <begin position="1"/>
        <end position="19"/>
    </location>
</feature>
<keyword evidence="2" id="KW-0732">Signal</keyword>
<feature type="compositionally biased region" description="Basic residues" evidence="1">
    <location>
        <begin position="49"/>
        <end position="59"/>
    </location>
</feature>
<feature type="compositionally biased region" description="Low complexity" evidence="1">
    <location>
        <begin position="60"/>
        <end position="69"/>
    </location>
</feature>
<gene>
    <name evidence="3" type="ORF">GA0116948_1149</name>
</gene>
<evidence type="ECO:0000313" key="4">
    <source>
        <dbReference type="Proteomes" id="UP000242818"/>
    </source>
</evidence>
<dbReference type="STRING" id="1335309.GA0116948_1149"/>
<evidence type="ECO:0000256" key="1">
    <source>
        <dbReference type="SAM" id="MobiDB-lite"/>
    </source>
</evidence>
<evidence type="ECO:0000256" key="2">
    <source>
        <dbReference type="SAM" id="SignalP"/>
    </source>
</evidence>
<evidence type="ECO:0000313" key="3">
    <source>
        <dbReference type="EMBL" id="SCC54648.1"/>
    </source>
</evidence>
<dbReference type="EMBL" id="FMAR01000014">
    <property type="protein sequence ID" value="SCC54648.1"/>
    <property type="molecule type" value="Genomic_DNA"/>
</dbReference>
<sequence length="69" mass="6971">MKKIALFAIAALIGTASFAAPKGVKAVKKAPAKTEAAAKKTAQDSTASKKTHHHYKAAKAGKTAAAPKA</sequence>
<feature type="chain" id="PRO_5008691965" description="Acid shock protein" evidence="2">
    <location>
        <begin position="20"/>
        <end position="69"/>
    </location>
</feature>
<reference evidence="3 4" key="1">
    <citation type="submission" date="2016-08" db="EMBL/GenBank/DDBJ databases">
        <authorList>
            <person name="Seilhamer J.J."/>
        </authorList>
    </citation>
    <scope>NUCLEOTIDE SEQUENCE [LARGE SCALE GENOMIC DNA]</scope>
    <source>
        <strain evidence="3 4">A37T2</strain>
    </source>
</reference>
<protein>
    <recommendedName>
        <fullName evidence="5">Acid shock protein</fullName>
    </recommendedName>
</protein>
<evidence type="ECO:0008006" key="5">
    <source>
        <dbReference type="Google" id="ProtNLM"/>
    </source>
</evidence>
<proteinExistence type="predicted"/>